<dbReference type="AlphaFoldDB" id="B3Y5K3"/>
<reference evidence="1" key="2">
    <citation type="submission" date="2008-07" db="EMBL/GenBank/DDBJ databases">
        <title>Nitrogen-starvation-inducible cDNA clones isolated by using cDNA subtraction in a novel microalga accumulating lipids and hydrocarbons.</title>
        <authorList>
            <person name="Satoh A."/>
        </authorList>
    </citation>
    <scope>NUCLEOTIDE SEQUENCE</scope>
    <source>
        <strain evidence="1">MBIC11204</strain>
    </source>
</reference>
<evidence type="ECO:0000313" key="1">
    <source>
        <dbReference type="EMBL" id="BAG55360.1"/>
    </source>
</evidence>
<name>B3Y5K3_9CHLO</name>
<reference evidence="1" key="1">
    <citation type="submission" date="2008-07" db="EMBL/GenBank/DDBJ databases">
        <title>Characterization of the lipid accumulation in a new microalgal species, Pseudochoricystis ellipsoidea (Trebouxiophyceae).</title>
        <authorList>
            <person name="Satoh A."/>
            <person name="Kato M."/>
            <person name="Yamato K.T."/>
            <person name="Ikegami Y."/>
            <person name="Sekiguchi H."/>
            <person name="Kurano N."/>
            <person name="Miyachi S."/>
        </authorList>
    </citation>
    <scope>NUCLEOTIDE SEQUENCE</scope>
    <source>
        <strain evidence="1">MBIC11204</strain>
    </source>
</reference>
<accession>B3Y5K3</accession>
<sequence length="90" mass="10078">CPIINPFNRASLSLHVIMIPKHSTAGADEPWKKMNFKRKHTCRVIKLQYMLVLVCVQVSCPVLSSFCIRCTWQTQSMLGSRASCSSSSCS</sequence>
<proteinExistence type="evidence at transcript level"/>
<protein>
    <submittedName>
        <fullName evidence="1">Uncharacterized protein</fullName>
    </submittedName>
</protein>
<organism evidence="1">
    <name type="scientific">Pseudochoricystis ellipsoidea</name>
    <name type="common">nom. nud.</name>
    <dbReference type="NCBI Taxonomy" id="546385"/>
    <lineage>
        <taxon>Eukaryota</taxon>
        <taxon>Viridiplantae</taxon>
        <taxon>Chlorophyta</taxon>
        <taxon>core chlorophytes</taxon>
        <taxon>Trebouxiophyceae</taxon>
    </lineage>
</organism>
<feature type="non-terminal residue" evidence="1">
    <location>
        <position position="1"/>
    </location>
</feature>
<dbReference type="EMBL" id="AB444234">
    <property type="protein sequence ID" value="BAG55360.1"/>
    <property type="molecule type" value="mRNA"/>
</dbReference>
<feature type="non-terminal residue" evidence="1">
    <location>
        <position position="90"/>
    </location>
</feature>